<dbReference type="EMBL" id="JXKH01000003">
    <property type="protein sequence ID" value="OJG18733.1"/>
    <property type="molecule type" value="Genomic_DNA"/>
</dbReference>
<name>A0A1L8RG91_9ENTE</name>
<proteinExistence type="predicted"/>
<sequence>MNKKEHLMVVAMEECAEIQQAIAKSLRFGLQDHRPETPTVTNEQEILTEYYQLMAVMEMLQQEGLHQPDSEVIQQIKQQKKAKVLKYMAYAKEQGCIS</sequence>
<evidence type="ECO:0000313" key="1">
    <source>
        <dbReference type="EMBL" id="OJG18733.1"/>
    </source>
</evidence>
<dbReference type="RefSeq" id="WP_067393920.1">
    <property type="nucleotide sequence ID" value="NZ_JXKH01000003.1"/>
</dbReference>
<dbReference type="AlphaFoldDB" id="A0A1L8RG91"/>
<reference evidence="1 2" key="1">
    <citation type="submission" date="2014-12" db="EMBL/GenBank/DDBJ databases">
        <title>Draft genome sequences of 29 type strains of Enterococci.</title>
        <authorList>
            <person name="Zhong Z."/>
            <person name="Sun Z."/>
            <person name="Liu W."/>
            <person name="Zhang W."/>
            <person name="Zhang H."/>
        </authorList>
    </citation>
    <scope>NUCLEOTIDE SEQUENCE [LARGE SCALE GENOMIC DNA]</scope>
    <source>
        <strain evidence="1 2">DSM 17029</strain>
    </source>
</reference>
<comment type="caution">
    <text evidence="1">The sequence shown here is derived from an EMBL/GenBank/DDBJ whole genome shotgun (WGS) entry which is preliminary data.</text>
</comment>
<keyword evidence="2" id="KW-1185">Reference proteome</keyword>
<gene>
    <name evidence="1" type="ORF">RU97_GL001351</name>
</gene>
<organism evidence="1 2">
    <name type="scientific">Enterococcus canis</name>
    <dbReference type="NCBI Taxonomy" id="214095"/>
    <lineage>
        <taxon>Bacteria</taxon>
        <taxon>Bacillati</taxon>
        <taxon>Bacillota</taxon>
        <taxon>Bacilli</taxon>
        <taxon>Lactobacillales</taxon>
        <taxon>Enterococcaceae</taxon>
        <taxon>Enterococcus</taxon>
    </lineage>
</organism>
<evidence type="ECO:0000313" key="2">
    <source>
        <dbReference type="Proteomes" id="UP000181884"/>
    </source>
</evidence>
<protein>
    <submittedName>
        <fullName evidence="1">Uncharacterized protein</fullName>
    </submittedName>
</protein>
<dbReference type="Proteomes" id="UP000181884">
    <property type="component" value="Unassembled WGS sequence"/>
</dbReference>
<accession>A0A1L8RG91</accession>
<dbReference type="STRING" id="214095.RU97_GL001351"/>